<evidence type="ECO:0000313" key="3">
    <source>
        <dbReference type="Proteomes" id="UP001225605"/>
    </source>
</evidence>
<dbReference type="RefSeq" id="WP_306746275.1">
    <property type="nucleotide sequence ID" value="NZ_NSDM01000005.1"/>
</dbReference>
<feature type="region of interest" description="Disordered" evidence="1">
    <location>
        <begin position="148"/>
        <end position="170"/>
    </location>
</feature>
<evidence type="ECO:0000313" key="2">
    <source>
        <dbReference type="EMBL" id="MDQ2585106.1"/>
    </source>
</evidence>
<dbReference type="Proteomes" id="UP001225605">
    <property type="component" value="Unassembled WGS sequence"/>
</dbReference>
<name>A0ABU0WZ07_9PSEU</name>
<evidence type="ECO:0000256" key="1">
    <source>
        <dbReference type="SAM" id="MobiDB-lite"/>
    </source>
</evidence>
<sequence length="170" mass="17585">MTSDPPRTSTPHSPPRLRLKPLAPTTGHVDGGWWPRTRDLAAELPGLVDAIGDRLGPVSTVVYAVAFWGSVPHEVDLGGRTASLKGFAALDTDVVQVSGVDGRRIDLLVISPDTLDEAAERAMSLAALPNDTHLPAGILAAAGVATTPAPATATGPRSTRGTHLGGHRSQ</sequence>
<feature type="compositionally biased region" description="Low complexity" evidence="1">
    <location>
        <begin position="1"/>
        <end position="11"/>
    </location>
</feature>
<reference evidence="2 3" key="1">
    <citation type="submission" date="2017-06" db="EMBL/GenBank/DDBJ databases">
        <title>Cultured bacterium strain Saccharothrix yanglingensis Hhs.015.</title>
        <authorList>
            <person name="Xia Y."/>
        </authorList>
    </citation>
    <scope>NUCLEOTIDE SEQUENCE [LARGE SCALE GENOMIC DNA]</scope>
    <source>
        <strain evidence="2 3">Hhs.015</strain>
    </source>
</reference>
<keyword evidence="3" id="KW-1185">Reference proteome</keyword>
<organism evidence="2 3">
    <name type="scientific">Saccharothrix yanglingensis</name>
    <dbReference type="NCBI Taxonomy" id="659496"/>
    <lineage>
        <taxon>Bacteria</taxon>
        <taxon>Bacillati</taxon>
        <taxon>Actinomycetota</taxon>
        <taxon>Actinomycetes</taxon>
        <taxon>Pseudonocardiales</taxon>
        <taxon>Pseudonocardiaceae</taxon>
        <taxon>Saccharothrix</taxon>
    </lineage>
</organism>
<protein>
    <submittedName>
        <fullName evidence="2">Uncharacterized protein</fullName>
    </submittedName>
</protein>
<comment type="caution">
    <text evidence="2">The sequence shown here is derived from an EMBL/GenBank/DDBJ whole genome shotgun (WGS) entry which is preliminary data.</text>
</comment>
<feature type="region of interest" description="Disordered" evidence="1">
    <location>
        <begin position="1"/>
        <end position="30"/>
    </location>
</feature>
<accession>A0ABU0WZ07</accession>
<dbReference type="EMBL" id="NSDM01000005">
    <property type="protein sequence ID" value="MDQ2585106.1"/>
    <property type="molecule type" value="Genomic_DNA"/>
</dbReference>
<gene>
    <name evidence="2" type="ORF">CKY47_14180</name>
</gene>
<dbReference type="Pfam" id="PF19457">
    <property type="entry name" value="DUF5994"/>
    <property type="match status" value="1"/>
</dbReference>
<dbReference type="InterPro" id="IPR046036">
    <property type="entry name" value="DUF5994"/>
</dbReference>
<proteinExistence type="predicted"/>